<reference evidence="10" key="1">
    <citation type="submission" date="2023-03" db="EMBL/GenBank/DDBJ databases">
        <authorList>
            <person name="Julca I."/>
        </authorList>
    </citation>
    <scope>NUCLEOTIDE SEQUENCE</scope>
</reference>
<evidence type="ECO:0000256" key="7">
    <source>
        <dbReference type="ARBA" id="ARBA00023033"/>
    </source>
</evidence>
<proteinExistence type="inferred from homology"/>
<dbReference type="Pfam" id="PF00067">
    <property type="entry name" value="p450"/>
    <property type="match status" value="2"/>
</dbReference>
<evidence type="ECO:0000313" key="11">
    <source>
        <dbReference type="Proteomes" id="UP001161247"/>
    </source>
</evidence>
<accession>A0AAV1DPI1</accession>
<gene>
    <name evidence="10" type="ORF">OLC1_LOCUS16673</name>
</gene>
<dbReference type="InterPro" id="IPR017972">
    <property type="entry name" value="Cyt_P450_CS"/>
</dbReference>
<dbReference type="GO" id="GO:0005506">
    <property type="term" value="F:iron ion binding"/>
    <property type="evidence" value="ECO:0007669"/>
    <property type="project" value="InterPro"/>
</dbReference>
<dbReference type="GO" id="GO:0016705">
    <property type="term" value="F:oxidoreductase activity, acting on paired donors, with incorporation or reduction of molecular oxygen"/>
    <property type="evidence" value="ECO:0007669"/>
    <property type="project" value="InterPro"/>
</dbReference>
<sequence>MPPGPRKLPIIGNMHQLMGSLPHHSLKSLAQKHGDLMHLKLGEISTIVASSSRTAEAILKTHDIAFADRPEFLAGRILFYNCSDITFSPYGEHWRQMRKLGILELLSNKVVRSFAPIRQDEVTKLVSSIRDKSCIGWVFGGHQDTLMELIKEVLAKSSGFDVSDIFPSWKILPYISREKPKLLDLHNKIDEIFELIIQEHVENPIGENNGEFGQEDLVDVFLRIKQSGDLKFPVTNTNIKAIFMNVFVGGTETSAIVVEWAMAEMIKNPDVLKKAQSEVRKLVPAGKKTVEEIDILKLNYLNLVIKETLRFHPPVPLLVPRDCRELCEIDGYIIPLKTRIIINAWAIGRDPKYWDEPEKFVPERFENNPIDFTGQHYEYLPFGAGRRMCPGISFGLANVEIPLANLLYHFDWKLPDTSNGVDLDMTEAYRVTAPRKNNLFLVPSMCGCVGN</sequence>
<evidence type="ECO:0000256" key="4">
    <source>
        <dbReference type="ARBA" id="ARBA00022723"/>
    </source>
</evidence>
<dbReference type="Gene3D" id="1.10.630.10">
    <property type="entry name" value="Cytochrome P450"/>
    <property type="match status" value="1"/>
</dbReference>
<dbReference type="GO" id="GO:0020037">
    <property type="term" value="F:heme binding"/>
    <property type="evidence" value="ECO:0007669"/>
    <property type="project" value="InterPro"/>
</dbReference>
<dbReference type="FunFam" id="1.10.630.10:FF:000126">
    <property type="entry name" value="Predicted protein"/>
    <property type="match status" value="1"/>
</dbReference>
<dbReference type="InterPro" id="IPR052306">
    <property type="entry name" value="CYP450_71D"/>
</dbReference>
<dbReference type="PROSITE" id="PS00086">
    <property type="entry name" value="CYTOCHROME_P450"/>
    <property type="match status" value="1"/>
</dbReference>
<dbReference type="InterPro" id="IPR001128">
    <property type="entry name" value="Cyt_P450"/>
</dbReference>
<name>A0AAV1DPI1_OLDCO</name>
<evidence type="ECO:0000256" key="9">
    <source>
        <dbReference type="RuleBase" id="RU000461"/>
    </source>
</evidence>
<keyword evidence="5 9" id="KW-0560">Oxidoreductase</keyword>
<evidence type="ECO:0000256" key="3">
    <source>
        <dbReference type="ARBA" id="ARBA00022617"/>
    </source>
</evidence>
<organism evidence="10 11">
    <name type="scientific">Oldenlandia corymbosa var. corymbosa</name>
    <dbReference type="NCBI Taxonomy" id="529605"/>
    <lineage>
        <taxon>Eukaryota</taxon>
        <taxon>Viridiplantae</taxon>
        <taxon>Streptophyta</taxon>
        <taxon>Embryophyta</taxon>
        <taxon>Tracheophyta</taxon>
        <taxon>Spermatophyta</taxon>
        <taxon>Magnoliopsida</taxon>
        <taxon>eudicotyledons</taxon>
        <taxon>Gunneridae</taxon>
        <taxon>Pentapetalae</taxon>
        <taxon>asterids</taxon>
        <taxon>lamiids</taxon>
        <taxon>Gentianales</taxon>
        <taxon>Rubiaceae</taxon>
        <taxon>Rubioideae</taxon>
        <taxon>Spermacoceae</taxon>
        <taxon>Hedyotis-Oldenlandia complex</taxon>
        <taxon>Oldenlandia</taxon>
    </lineage>
</organism>
<protein>
    <submittedName>
        <fullName evidence="10">OLC1v1008259C1</fullName>
    </submittedName>
</protein>
<dbReference type="PANTHER" id="PTHR47953:SF16">
    <property type="entry name" value="CYTOCHROME P450 71D8"/>
    <property type="match status" value="1"/>
</dbReference>
<evidence type="ECO:0000313" key="10">
    <source>
        <dbReference type="EMBL" id="CAI9108613.1"/>
    </source>
</evidence>
<keyword evidence="4 8" id="KW-0479">Metal-binding</keyword>
<feature type="binding site" description="axial binding residue" evidence="8">
    <location>
        <position position="389"/>
    </location>
    <ligand>
        <name>heme</name>
        <dbReference type="ChEBI" id="CHEBI:30413"/>
    </ligand>
    <ligandPart>
        <name>Fe</name>
        <dbReference type="ChEBI" id="CHEBI:18248"/>
    </ligandPart>
</feature>
<evidence type="ECO:0000256" key="6">
    <source>
        <dbReference type="ARBA" id="ARBA00023004"/>
    </source>
</evidence>
<dbReference type="PANTHER" id="PTHR47953">
    <property type="entry name" value="OS08G0105600 PROTEIN"/>
    <property type="match status" value="1"/>
</dbReference>
<keyword evidence="11" id="KW-1185">Reference proteome</keyword>
<dbReference type="AlphaFoldDB" id="A0AAV1DPI1"/>
<evidence type="ECO:0000256" key="8">
    <source>
        <dbReference type="PIRSR" id="PIRSR602401-1"/>
    </source>
</evidence>
<keyword evidence="7 9" id="KW-0503">Monooxygenase</keyword>
<comment type="cofactor">
    <cofactor evidence="1 8">
        <name>heme</name>
        <dbReference type="ChEBI" id="CHEBI:30413"/>
    </cofactor>
</comment>
<dbReference type="GO" id="GO:0004497">
    <property type="term" value="F:monooxygenase activity"/>
    <property type="evidence" value="ECO:0007669"/>
    <property type="project" value="UniProtKB-KW"/>
</dbReference>
<evidence type="ECO:0000256" key="5">
    <source>
        <dbReference type="ARBA" id="ARBA00023002"/>
    </source>
</evidence>
<comment type="similarity">
    <text evidence="2 9">Belongs to the cytochrome P450 family.</text>
</comment>
<keyword evidence="6 8" id="KW-0408">Iron</keyword>
<evidence type="ECO:0000256" key="2">
    <source>
        <dbReference type="ARBA" id="ARBA00010617"/>
    </source>
</evidence>
<dbReference type="EMBL" id="OX459123">
    <property type="protein sequence ID" value="CAI9108613.1"/>
    <property type="molecule type" value="Genomic_DNA"/>
</dbReference>
<dbReference type="Proteomes" id="UP001161247">
    <property type="component" value="Chromosome 6"/>
</dbReference>
<evidence type="ECO:0000256" key="1">
    <source>
        <dbReference type="ARBA" id="ARBA00001971"/>
    </source>
</evidence>
<keyword evidence="3 8" id="KW-0349">Heme</keyword>
<dbReference type="CDD" id="cd11072">
    <property type="entry name" value="CYP71-like"/>
    <property type="match status" value="1"/>
</dbReference>
<dbReference type="PRINTS" id="PR00463">
    <property type="entry name" value="EP450I"/>
</dbReference>
<dbReference type="InterPro" id="IPR036396">
    <property type="entry name" value="Cyt_P450_sf"/>
</dbReference>
<dbReference type="InterPro" id="IPR002401">
    <property type="entry name" value="Cyt_P450_E_grp-I"/>
</dbReference>
<dbReference type="SUPFAM" id="SSF48264">
    <property type="entry name" value="Cytochrome P450"/>
    <property type="match status" value="1"/>
</dbReference>
<dbReference type="PRINTS" id="PR00385">
    <property type="entry name" value="P450"/>
</dbReference>